<evidence type="ECO:0000313" key="2">
    <source>
        <dbReference type="Proteomes" id="UP001359559"/>
    </source>
</evidence>
<accession>A0AAN9FRB0</accession>
<reference evidence="1 2" key="1">
    <citation type="submission" date="2024-01" db="EMBL/GenBank/DDBJ databases">
        <title>The genomes of 5 underutilized Papilionoideae crops provide insights into root nodulation and disease resistance.</title>
        <authorList>
            <person name="Yuan L."/>
        </authorList>
    </citation>
    <scope>NUCLEOTIDE SEQUENCE [LARGE SCALE GENOMIC DNA]</scope>
    <source>
        <strain evidence="1">LY-2023</strain>
        <tissue evidence="1">Leaf</tissue>
    </source>
</reference>
<protein>
    <submittedName>
        <fullName evidence="1">Uncharacterized protein</fullName>
    </submittedName>
</protein>
<dbReference type="AlphaFoldDB" id="A0AAN9FRB0"/>
<keyword evidence="2" id="KW-1185">Reference proteome</keyword>
<gene>
    <name evidence="1" type="ORF">RJT34_23016</name>
</gene>
<name>A0AAN9FRB0_CLITE</name>
<comment type="caution">
    <text evidence="1">The sequence shown here is derived from an EMBL/GenBank/DDBJ whole genome shotgun (WGS) entry which is preliminary data.</text>
</comment>
<proteinExistence type="predicted"/>
<dbReference type="Proteomes" id="UP001359559">
    <property type="component" value="Unassembled WGS sequence"/>
</dbReference>
<evidence type="ECO:0000313" key="1">
    <source>
        <dbReference type="EMBL" id="KAK7277995.1"/>
    </source>
</evidence>
<sequence>MLQTIRRSNYSAFPGSVSPLILNLWMPSSICNEIESSVKHFIWSKNNNNHGWYLVNWNQVTKAKANVGLEVRRAREVNVSLLTKLTWKEMLMQGWEPAPLSKGVSSCLRVWNRLGFNDSTSFWTNNVSRSSFSYGELNVDGGCVPRKHVGGGGVIRGADKVWMSKFSSYYRLVSWLEVELLAFLDGLRLA</sequence>
<dbReference type="EMBL" id="JAYKXN010000006">
    <property type="protein sequence ID" value="KAK7277995.1"/>
    <property type="molecule type" value="Genomic_DNA"/>
</dbReference>
<organism evidence="1 2">
    <name type="scientific">Clitoria ternatea</name>
    <name type="common">Butterfly pea</name>
    <dbReference type="NCBI Taxonomy" id="43366"/>
    <lineage>
        <taxon>Eukaryota</taxon>
        <taxon>Viridiplantae</taxon>
        <taxon>Streptophyta</taxon>
        <taxon>Embryophyta</taxon>
        <taxon>Tracheophyta</taxon>
        <taxon>Spermatophyta</taxon>
        <taxon>Magnoliopsida</taxon>
        <taxon>eudicotyledons</taxon>
        <taxon>Gunneridae</taxon>
        <taxon>Pentapetalae</taxon>
        <taxon>rosids</taxon>
        <taxon>fabids</taxon>
        <taxon>Fabales</taxon>
        <taxon>Fabaceae</taxon>
        <taxon>Papilionoideae</taxon>
        <taxon>50 kb inversion clade</taxon>
        <taxon>NPAAA clade</taxon>
        <taxon>indigoferoid/millettioid clade</taxon>
        <taxon>Phaseoleae</taxon>
        <taxon>Clitoria</taxon>
    </lineage>
</organism>